<proteinExistence type="predicted"/>
<evidence type="ECO:0000313" key="1">
    <source>
        <dbReference type="EMBL" id="MDR6805951.1"/>
    </source>
</evidence>
<dbReference type="EMBL" id="JAVDTI010000003">
    <property type="protein sequence ID" value="MDR6805951.1"/>
    <property type="molecule type" value="Genomic_DNA"/>
</dbReference>
<reference evidence="1 2" key="1">
    <citation type="submission" date="2023-07" db="EMBL/GenBank/DDBJ databases">
        <title>Sorghum-associated microbial communities from plants grown in Nebraska, USA.</title>
        <authorList>
            <person name="Schachtman D."/>
        </authorList>
    </citation>
    <scope>NUCLEOTIDE SEQUENCE [LARGE SCALE GENOMIC DNA]</scope>
    <source>
        <strain evidence="1 2">BE57</strain>
    </source>
</reference>
<keyword evidence="2" id="KW-1185">Reference proteome</keyword>
<organism evidence="1 2">
    <name type="scientific">Dyadobacter fermentans</name>
    <dbReference type="NCBI Taxonomy" id="94254"/>
    <lineage>
        <taxon>Bacteria</taxon>
        <taxon>Pseudomonadati</taxon>
        <taxon>Bacteroidota</taxon>
        <taxon>Cytophagia</taxon>
        <taxon>Cytophagales</taxon>
        <taxon>Spirosomataceae</taxon>
        <taxon>Dyadobacter</taxon>
    </lineage>
</organism>
<protein>
    <submittedName>
        <fullName evidence="1">Uncharacterized protein</fullName>
    </submittedName>
</protein>
<gene>
    <name evidence="1" type="ORF">J2W84_002999</name>
</gene>
<accession>A0ABU1QXT4</accession>
<dbReference type="Proteomes" id="UP001264980">
    <property type="component" value="Unassembled WGS sequence"/>
</dbReference>
<name>A0ABU1QXT4_9BACT</name>
<sequence>MIVSIIISVTIMTPTLSDFGQRSAVKILASSGVKKWHGFIELSF</sequence>
<evidence type="ECO:0000313" key="2">
    <source>
        <dbReference type="Proteomes" id="UP001264980"/>
    </source>
</evidence>
<comment type="caution">
    <text evidence="1">The sequence shown here is derived from an EMBL/GenBank/DDBJ whole genome shotgun (WGS) entry which is preliminary data.</text>
</comment>